<keyword evidence="2" id="KW-1185">Reference proteome</keyword>
<comment type="caution">
    <text evidence="1">The sequence shown here is derived from an EMBL/GenBank/DDBJ whole genome shotgun (WGS) entry which is preliminary data.</text>
</comment>
<dbReference type="EMBL" id="BMYX01000001">
    <property type="protein sequence ID" value="GGY03638.1"/>
    <property type="molecule type" value="Genomic_DNA"/>
</dbReference>
<gene>
    <name evidence="1" type="ORF">GCM10011289_02470</name>
</gene>
<evidence type="ECO:0000313" key="2">
    <source>
        <dbReference type="Proteomes" id="UP000645257"/>
    </source>
</evidence>
<dbReference type="RefSeq" id="WP_189530305.1">
    <property type="nucleotide sequence ID" value="NZ_BMYX01000001.1"/>
</dbReference>
<protein>
    <submittedName>
        <fullName evidence="1">Uncharacterized protein</fullName>
    </submittedName>
</protein>
<dbReference type="Proteomes" id="UP000645257">
    <property type="component" value="Unassembled WGS sequence"/>
</dbReference>
<evidence type="ECO:0000313" key="1">
    <source>
        <dbReference type="EMBL" id="GGY03638.1"/>
    </source>
</evidence>
<accession>A0A918NY41</accession>
<reference evidence="1" key="2">
    <citation type="submission" date="2020-09" db="EMBL/GenBank/DDBJ databases">
        <authorList>
            <person name="Sun Q."/>
            <person name="Kim S."/>
        </authorList>
    </citation>
    <scope>NUCLEOTIDE SEQUENCE</scope>
    <source>
        <strain evidence="1">KCTC 32182</strain>
    </source>
</reference>
<dbReference type="AlphaFoldDB" id="A0A918NY41"/>
<reference evidence="1" key="1">
    <citation type="journal article" date="2014" name="Int. J. Syst. Evol. Microbiol.">
        <title>Complete genome sequence of Corynebacterium casei LMG S-19264T (=DSM 44701T), isolated from a smear-ripened cheese.</title>
        <authorList>
            <consortium name="US DOE Joint Genome Institute (JGI-PGF)"/>
            <person name="Walter F."/>
            <person name="Albersmeier A."/>
            <person name="Kalinowski J."/>
            <person name="Ruckert C."/>
        </authorList>
    </citation>
    <scope>NUCLEOTIDE SEQUENCE</scope>
    <source>
        <strain evidence="1">KCTC 32182</strain>
    </source>
</reference>
<proteinExistence type="predicted"/>
<organism evidence="1 2">
    <name type="scientific">Paludibacterium paludis</name>
    <dbReference type="NCBI Taxonomy" id="1225769"/>
    <lineage>
        <taxon>Bacteria</taxon>
        <taxon>Pseudomonadati</taxon>
        <taxon>Pseudomonadota</taxon>
        <taxon>Betaproteobacteria</taxon>
        <taxon>Neisseriales</taxon>
        <taxon>Chromobacteriaceae</taxon>
        <taxon>Paludibacterium</taxon>
    </lineage>
</organism>
<sequence length="117" mass="12971">MQRTRLHTQAAMAIMTICQSQLATLNRAVPLIEEAEGIADALTAAGLKTTAHYSLVHGVSLRAEVPIDLLRNAMNTVHDIAADFGRTAIREETGRIILVQKRHEEINRTIEMTIEEI</sequence>
<name>A0A918NY41_9NEIS</name>